<keyword evidence="1" id="KW-0812">Transmembrane</keyword>
<evidence type="ECO:0000313" key="3">
    <source>
        <dbReference type="Proteomes" id="UP000199452"/>
    </source>
</evidence>
<name>A0A1G6IWY5_9BACT</name>
<dbReference type="AlphaFoldDB" id="A0A1G6IWY5"/>
<keyword evidence="1" id="KW-0472">Membrane</keyword>
<feature type="transmembrane region" description="Helical" evidence="1">
    <location>
        <begin position="6"/>
        <end position="30"/>
    </location>
</feature>
<proteinExistence type="predicted"/>
<sequence length="147" mass="17121">MRTLRVILFVFCVLFLISSWFTITTALFPLSSAVNDLVMKEYFAKKVVKIEYMESEGGGSSHIQSFCVINKKKIIIYGAYEEEVEVDKHYYVWYNTKTEKVYLTDRKSQRFDASGRLWHLILVELVSIFITTVRLNSKYSFIASASQ</sequence>
<dbReference type="EMBL" id="FMYP01000017">
    <property type="protein sequence ID" value="SDC11007.1"/>
    <property type="molecule type" value="Genomic_DNA"/>
</dbReference>
<accession>A0A1G6IWY5</accession>
<gene>
    <name evidence="2" type="ORF">SAMN05216323_101753</name>
</gene>
<feature type="transmembrane region" description="Helical" evidence="1">
    <location>
        <begin position="117"/>
        <end position="135"/>
    </location>
</feature>
<protein>
    <submittedName>
        <fullName evidence="2">Uncharacterized protein</fullName>
    </submittedName>
</protein>
<keyword evidence="1" id="KW-1133">Transmembrane helix</keyword>
<dbReference type="Proteomes" id="UP000199452">
    <property type="component" value="Unassembled WGS sequence"/>
</dbReference>
<organism evidence="2 3">
    <name type="scientific">Williamwhitmania taraxaci</name>
    <dbReference type="NCBI Taxonomy" id="1640674"/>
    <lineage>
        <taxon>Bacteria</taxon>
        <taxon>Pseudomonadati</taxon>
        <taxon>Bacteroidota</taxon>
        <taxon>Bacteroidia</taxon>
        <taxon>Bacteroidales</taxon>
        <taxon>Williamwhitmaniaceae</taxon>
        <taxon>Williamwhitmania</taxon>
    </lineage>
</organism>
<keyword evidence="3" id="KW-1185">Reference proteome</keyword>
<reference evidence="2 3" key="1">
    <citation type="submission" date="2016-09" db="EMBL/GenBank/DDBJ databases">
        <authorList>
            <person name="Capua I."/>
            <person name="De Benedictis P."/>
            <person name="Joannis T."/>
            <person name="Lombin L.H."/>
            <person name="Cattoli G."/>
        </authorList>
    </citation>
    <scope>NUCLEOTIDE SEQUENCE [LARGE SCALE GENOMIC DNA]</scope>
    <source>
        <strain evidence="2 3">A7P-90m</strain>
    </source>
</reference>
<evidence type="ECO:0000313" key="2">
    <source>
        <dbReference type="EMBL" id="SDC11007.1"/>
    </source>
</evidence>
<evidence type="ECO:0000256" key="1">
    <source>
        <dbReference type="SAM" id="Phobius"/>
    </source>
</evidence>